<protein>
    <recommendedName>
        <fullName evidence="2">Outer membrane lipoprotein Slp</fullName>
    </recommendedName>
</protein>
<name>A0A0F9UUT4_9ZZZZ</name>
<sequence length="181" mass="20732">MRVFFVFFVLCLSACSNLPMAIKDAPKPDLMLSQVSNAASQYQGQSVRWGGQVITVDNDEAGAIVQIAQFPLNTFGRPNTNADSEGRFIISSKSFIDPYVYKKGTMITVAGQVSGTQNVTVDKANLSLPVVNMSELYRWTPSDYEKEPYWKRYPYYDPFFDRPYYPPGWGPSWRYNNRLYW</sequence>
<dbReference type="PIRSF" id="PIRSF004982">
    <property type="entry name" value="SlP"/>
    <property type="match status" value="1"/>
</dbReference>
<accession>A0A0F9UUT4</accession>
<dbReference type="PANTHER" id="PTHR37530">
    <property type="entry name" value="OUTER MEMBRANE PROTEIN SLP"/>
    <property type="match status" value="1"/>
</dbReference>
<evidence type="ECO:0008006" key="2">
    <source>
        <dbReference type="Google" id="ProtNLM"/>
    </source>
</evidence>
<gene>
    <name evidence="1" type="ORF">LCGC14_0486800</name>
</gene>
<comment type="caution">
    <text evidence="1">The sequence shown here is derived from an EMBL/GenBank/DDBJ whole genome shotgun (WGS) entry which is preliminary data.</text>
</comment>
<dbReference type="NCBIfam" id="TIGR00752">
    <property type="entry name" value="slp"/>
    <property type="match status" value="1"/>
</dbReference>
<dbReference type="Pfam" id="PF03843">
    <property type="entry name" value="Slp"/>
    <property type="match status" value="1"/>
</dbReference>
<organism evidence="1">
    <name type="scientific">marine sediment metagenome</name>
    <dbReference type="NCBI Taxonomy" id="412755"/>
    <lineage>
        <taxon>unclassified sequences</taxon>
        <taxon>metagenomes</taxon>
        <taxon>ecological metagenomes</taxon>
    </lineage>
</organism>
<proteinExistence type="predicted"/>
<evidence type="ECO:0000313" key="1">
    <source>
        <dbReference type="EMBL" id="KKN64921.1"/>
    </source>
</evidence>
<dbReference type="PANTHER" id="PTHR37530:SF1">
    <property type="entry name" value="OUTER MEMBRANE PROTEIN SLP"/>
    <property type="match status" value="1"/>
</dbReference>
<reference evidence="1" key="1">
    <citation type="journal article" date="2015" name="Nature">
        <title>Complex archaea that bridge the gap between prokaryotes and eukaryotes.</title>
        <authorList>
            <person name="Spang A."/>
            <person name="Saw J.H."/>
            <person name="Jorgensen S.L."/>
            <person name="Zaremba-Niedzwiedzka K."/>
            <person name="Martijn J."/>
            <person name="Lind A.E."/>
            <person name="van Eijk R."/>
            <person name="Schleper C."/>
            <person name="Guy L."/>
            <person name="Ettema T.J."/>
        </authorList>
    </citation>
    <scope>NUCLEOTIDE SEQUENCE</scope>
</reference>
<dbReference type="GO" id="GO:0019867">
    <property type="term" value="C:outer membrane"/>
    <property type="evidence" value="ECO:0007669"/>
    <property type="project" value="InterPro"/>
</dbReference>
<dbReference type="EMBL" id="LAZR01000540">
    <property type="protein sequence ID" value="KKN64921.1"/>
    <property type="molecule type" value="Genomic_DNA"/>
</dbReference>
<dbReference type="AlphaFoldDB" id="A0A0F9UUT4"/>
<dbReference type="InterPro" id="IPR004658">
    <property type="entry name" value="OMP_Slp"/>
</dbReference>